<evidence type="ECO:0000313" key="4">
    <source>
        <dbReference type="Proteomes" id="UP000247602"/>
    </source>
</evidence>
<feature type="compositionally biased region" description="Basic residues" evidence="1">
    <location>
        <begin position="1"/>
        <end position="10"/>
    </location>
</feature>
<accession>A0A323V7S7</accession>
<dbReference type="InterPro" id="IPR012675">
    <property type="entry name" value="Beta-grasp_dom_sf"/>
</dbReference>
<name>A0A323V7S7_9ACTN</name>
<keyword evidence="4" id="KW-1185">Reference proteome</keyword>
<gene>
    <name evidence="3" type="ORF">DMO24_13510</name>
</gene>
<feature type="region of interest" description="Disordered" evidence="1">
    <location>
        <begin position="1"/>
        <end position="71"/>
    </location>
</feature>
<dbReference type="InterPro" id="IPR036010">
    <property type="entry name" value="2Fe-2S_ferredoxin-like_sf"/>
</dbReference>
<dbReference type="Pfam" id="PF00111">
    <property type="entry name" value="Fer2"/>
    <property type="match status" value="1"/>
</dbReference>
<evidence type="ECO:0000256" key="1">
    <source>
        <dbReference type="SAM" id="MobiDB-lite"/>
    </source>
</evidence>
<dbReference type="Gene3D" id="3.10.20.30">
    <property type="match status" value="1"/>
</dbReference>
<protein>
    <recommendedName>
        <fullName evidence="2">2Fe-2S ferredoxin-type domain-containing protein</fullName>
    </recommendedName>
</protein>
<dbReference type="EMBL" id="QKNV01000141">
    <property type="protein sequence ID" value="PZA20812.1"/>
    <property type="molecule type" value="Genomic_DNA"/>
</dbReference>
<dbReference type="InterPro" id="IPR001041">
    <property type="entry name" value="2Fe-2S_ferredoxin-type"/>
</dbReference>
<feature type="compositionally biased region" description="Basic and acidic residues" evidence="1">
    <location>
        <begin position="24"/>
        <end position="36"/>
    </location>
</feature>
<proteinExistence type="predicted"/>
<dbReference type="SUPFAM" id="SSF54292">
    <property type="entry name" value="2Fe-2S ferredoxin-like"/>
    <property type="match status" value="1"/>
</dbReference>
<organism evidence="3 4">
    <name type="scientific">Modestobacter versicolor</name>
    <dbReference type="NCBI Taxonomy" id="429133"/>
    <lineage>
        <taxon>Bacteria</taxon>
        <taxon>Bacillati</taxon>
        <taxon>Actinomycetota</taxon>
        <taxon>Actinomycetes</taxon>
        <taxon>Geodermatophilales</taxon>
        <taxon>Geodermatophilaceae</taxon>
        <taxon>Modestobacter</taxon>
    </lineage>
</organism>
<dbReference type="PROSITE" id="PS51085">
    <property type="entry name" value="2FE2S_FER_2"/>
    <property type="match status" value="1"/>
</dbReference>
<dbReference type="Proteomes" id="UP000247602">
    <property type="component" value="Unassembled WGS sequence"/>
</dbReference>
<feature type="domain" description="2Fe-2S ferredoxin-type" evidence="2">
    <location>
        <begin position="80"/>
        <end position="167"/>
    </location>
</feature>
<comment type="caution">
    <text evidence="3">The sequence shown here is derived from an EMBL/GenBank/DDBJ whole genome shotgun (WGS) entry which is preliminary data.</text>
</comment>
<dbReference type="GO" id="GO:0051536">
    <property type="term" value="F:iron-sulfur cluster binding"/>
    <property type="evidence" value="ECO:0007669"/>
    <property type="project" value="InterPro"/>
</dbReference>
<dbReference type="CDD" id="cd00207">
    <property type="entry name" value="fer2"/>
    <property type="match status" value="1"/>
</dbReference>
<evidence type="ECO:0000313" key="3">
    <source>
        <dbReference type="EMBL" id="PZA20812.1"/>
    </source>
</evidence>
<dbReference type="AlphaFoldDB" id="A0A323V7S7"/>
<evidence type="ECO:0000259" key="2">
    <source>
        <dbReference type="PROSITE" id="PS51085"/>
    </source>
</evidence>
<reference evidence="3 4" key="1">
    <citation type="submission" date="2018-06" db="EMBL/GenBank/DDBJ databases">
        <title>Draft genome sequence of Modestobacter versicolor CP153-2.</title>
        <authorList>
            <person name="Gundlapally S.R."/>
        </authorList>
    </citation>
    <scope>NUCLEOTIDE SEQUENCE [LARGE SCALE GENOMIC DNA]</scope>
    <source>
        <strain evidence="3 4">CP153-2</strain>
    </source>
</reference>
<sequence length="167" mass="17621">MPCWRSRRAWSSRADAGCRHLSRPPRDSGAHPDRQAGDPPTSPAPYRGSRQGIRRPRRGPDRSLEGGPVTAAPEPAAALATVHVVCAAAGISLAVPPGVSVLECVRAAGLEVPAPCADGRCGECETRVLEGTPEHRDGVLTAEERAFGETMMICVSRSVTPQLVLDL</sequence>
<dbReference type="OrthoDB" id="502624at2"/>